<accession>A0ABV7RST5</accession>
<comment type="similarity">
    <text evidence="1">Belongs to the barstar family.</text>
</comment>
<dbReference type="InterPro" id="IPR000468">
    <property type="entry name" value="Barstar"/>
</dbReference>
<evidence type="ECO:0000259" key="2">
    <source>
        <dbReference type="Pfam" id="PF01337"/>
    </source>
</evidence>
<dbReference type="Pfam" id="PF01337">
    <property type="entry name" value="Barstar"/>
    <property type="match status" value="1"/>
</dbReference>
<feature type="domain" description="Barstar (barnase inhibitor)" evidence="2">
    <location>
        <begin position="39"/>
        <end position="133"/>
    </location>
</feature>
<dbReference type="EMBL" id="JBHRXK010000006">
    <property type="protein sequence ID" value="MFC3551949.1"/>
    <property type="molecule type" value="Genomic_DNA"/>
</dbReference>
<dbReference type="Gene3D" id="3.30.370.10">
    <property type="entry name" value="Barstar-like"/>
    <property type="match status" value="1"/>
</dbReference>
<proteinExistence type="inferred from homology"/>
<gene>
    <name evidence="3" type="ORF">ACFOLC_13140</name>
</gene>
<dbReference type="RefSeq" id="WP_386759714.1">
    <property type="nucleotide sequence ID" value="NZ_JBHRXK010000006.1"/>
</dbReference>
<organism evidence="3 4">
    <name type="scientific">Lysobacter cavernae</name>
    <dbReference type="NCBI Taxonomy" id="1685901"/>
    <lineage>
        <taxon>Bacteria</taxon>
        <taxon>Pseudomonadati</taxon>
        <taxon>Pseudomonadota</taxon>
        <taxon>Gammaproteobacteria</taxon>
        <taxon>Lysobacterales</taxon>
        <taxon>Lysobacteraceae</taxon>
        <taxon>Lysobacter</taxon>
    </lineage>
</organism>
<sequence length="145" mass="15800">MNATDLRSVLADAEHSGAYFVADTDTEAMAQAGAALGYAVLRIDLAGCTDKTELMRRFATAGQFPGWFGGNWDALADVLGDLSWLRGDGYLVLVEHASDWRAAHGEDFDTLLDLLNEAAFRWAEQDTAFWALLPFPAEQLAALDD</sequence>
<dbReference type="CDD" id="cd05141">
    <property type="entry name" value="Barstar_evA4336-like"/>
    <property type="match status" value="1"/>
</dbReference>
<keyword evidence="4" id="KW-1185">Reference proteome</keyword>
<evidence type="ECO:0000313" key="4">
    <source>
        <dbReference type="Proteomes" id="UP001595740"/>
    </source>
</evidence>
<protein>
    <submittedName>
        <fullName evidence="3">Barstar family protein</fullName>
    </submittedName>
</protein>
<reference evidence="4" key="1">
    <citation type="journal article" date="2019" name="Int. J. Syst. Evol. Microbiol.">
        <title>The Global Catalogue of Microorganisms (GCM) 10K type strain sequencing project: providing services to taxonomists for standard genome sequencing and annotation.</title>
        <authorList>
            <consortium name="The Broad Institute Genomics Platform"/>
            <consortium name="The Broad Institute Genome Sequencing Center for Infectious Disease"/>
            <person name="Wu L."/>
            <person name="Ma J."/>
        </authorList>
    </citation>
    <scope>NUCLEOTIDE SEQUENCE [LARGE SCALE GENOMIC DNA]</scope>
    <source>
        <strain evidence="4">KCTC 42875</strain>
    </source>
</reference>
<dbReference type="Proteomes" id="UP001595740">
    <property type="component" value="Unassembled WGS sequence"/>
</dbReference>
<dbReference type="SUPFAM" id="SSF52038">
    <property type="entry name" value="Barstar-related"/>
    <property type="match status" value="1"/>
</dbReference>
<comment type="caution">
    <text evidence="3">The sequence shown here is derived from an EMBL/GenBank/DDBJ whole genome shotgun (WGS) entry which is preliminary data.</text>
</comment>
<dbReference type="InterPro" id="IPR035905">
    <property type="entry name" value="Barstar-like_sf"/>
</dbReference>
<evidence type="ECO:0000256" key="1">
    <source>
        <dbReference type="ARBA" id="ARBA00006845"/>
    </source>
</evidence>
<evidence type="ECO:0000313" key="3">
    <source>
        <dbReference type="EMBL" id="MFC3551949.1"/>
    </source>
</evidence>
<name>A0ABV7RST5_9GAMM</name>